<dbReference type="RefSeq" id="YP_009845707.1">
    <property type="nucleotide sequence ID" value="NC_048765.1"/>
</dbReference>
<organism evidence="1 2">
    <name type="scientific">Vibrio phage VAP7</name>
    <dbReference type="NCBI Taxonomy" id="2584487"/>
    <lineage>
        <taxon>Viruses</taxon>
        <taxon>Duplodnaviria</taxon>
        <taxon>Heunggongvirae</taxon>
        <taxon>Uroviricota</taxon>
        <taxon>Caudoviricetes</taxon>
        <taxon>Pantevenvirales</taxon>
        <taxon>Ackermannviridae</taxon>
        <taxon>Vapseptimavirus</taxon>
        <taxon>Vapseptimavirus VAP7</taxon>
    </lineage>
</organism>
<dbReference type="GeneID" id="55616070"/>
<dbReference type="KEGG" id="vg:55616070"/>
<keyword evidence="2" id="KW-1185">Reference proteome</keyword>
<evidence type="ECO:0000313" key="1">
    <source>
        <dbReference type="EMBL" id="QDB73233.1"/>
    </source>
</evidence>
<protein>
    <submittedName>
        <fullName evidence="1">Nucleoside/nucleotide kinase family protein</fullName>
    </submittedName>
</protein>
<name>A0A4Y5TV45_9CAUD</name>
<reference evidence="1 2" key="1">
    <citation type="submission" date="2019-04" db="EMBL/GenBank/DDBJ databases">
        <authorList>
            <person name="Gao M."/>
            <person name="Bai C."/>
            <person name="Tong Y."/>
            <person name="Xu X."/>
        </authorList>
    </citation>
    <scope>NUCLEOTIDE SEQUENCE [LARGE SCALE GENOMIC DNA]</scope>
    <source>
        <strain evidence="1 2">Vibrio alginolyticus VA1</strain>
    </source>
</reference>
<dbReference type="GO" id="GO:0016301">
    <property type="term" value="F:kinase activity"/>
    <property type="evidence" value="ECO:0007669"/>
    <property type="project" value="UniProtKB-KW"/>
</dbReference>
<accession>A0A4Y5TV45</accession>
<dbReference type="EMBL" id="MK795384">
    <property type="protein sequence ID" value="QDB73233.1"/>
    <property type="molecule type" value="Genomic_DNA"/>
</dbReference>
<sequence length="153" mass="17779">MSNVDLFGLEACREQEAAIRAEEAQNTPITLTREQYNIFTGNCHSVDRCTAMIRGMVADHNIPLDLTIMEDAEFIERNEMDLFMVGDRNWDDYQERDANSTDWVVGFTPFEIIVESINDAIHTLVILRNLMAQDIQPWNLSRNRLDTEYFIED</sequence>
<evidence type="ECO:0000313" key="2">
    <source>
        <dbReference type="Proteomes" id="UP000318470"/>
    </source>
</evidence>
<keyword evidence="1" id="KW-0808">Transferase</keyword>
<keyword evidence="1" id="KW-0418">Kinase</keyword>
<proteinExistence type="predicted"/>
<dbReference type="Proteomes" id="UP000318470">
    <property type="component" value="Segment"/>
</dbReference>